<evidence type="ECO:0000313" key="3">
    <source>
        <dbReference type="Proteomes" id="UP000479000"/>
    </source>
</evidence>
<gene>
    <name evidence="2" type="ORF">NTEN_LOCUS1933</name>
</gene>
<name>A0A6H5FZ74_9HEMI</name>
<protein>
    <submittedName>
        <fullName evidence="2">Uncharacterized protein</fullName>
    </submittedName>
</protein>
<feature type="compositionally biased region" description="Basic and acidic residues" evidence="1">
    <location>
        <begin position="31"/>
        <end position="40"/>
    </location>
</feature>
<reference evidence="2 3" key="1">
    <citation type="submission" date="2020-02" db="EMBL/GenBank/DDBJ databases">
        <authorList>
            <person name="Ferguson B K."/>
        </authorList>
    </citation>
    <scope>NUCLEOTIDE SEQUENCE [LARGE SCALE GENOMIC DNA]</scope>
</reference>
<evidence type="ECO:0000256" key="1">
    <source>
        <dbReference type="SAM" id="MobiDB-lite"/>
    </source>
</evidence>
<organism evidence="2 3">
    <name type="scientific">Nesidiocoris tenuis</name>
    <dbReference type="NCBI Taxonomy" id="355587"/>
    <lineage>
        <taxon>Eukaryota</taxon>
        <taxon>Metazoa</taxon>
        <taxon>Ecdysozoa</taxon>
        <taxon>Arthropoda</taxon>
        <taxon>Hexapoda</taxon>
        <taxon>Insecta</taxon>
        <taxon>Pterygota</taxon>
        <taxon>Neoptera</taxon>
        <taxon>Paraneoptera</taxon>
        <taxon>Hemiptera</taxon>
        <taxon>Heteroptera</taxon>
        <taxon>Panheteroptera</taxon>
        <taxon>Cimicomorpha</taxon>
        <taxon>Miridae</taxon>
        <taxon>Dicyphina</taxon>
        <taxon>Nesidiocoris</taxon>
    </lineage>
</organism>
<proteinExistence type="predicted"/>
<evidence type="ECO:0000313" key="2">
    <source>
        <dbReference type="EMBL" id="CAA9995142.1"/>
    </source>
</evidence>
<dbReference type="AlphaFoldDB" id="A0A6H5FZ74"/>
<sequence>MAKVRIPSRLFVRKCGKIRIIRFACKRCSRPKYEAPDSKNRTATPPCGSQPAGGPVERLSARPALHGQGGRRPRTSNSASAFCPITEAVPGVPCRPRGEGRNYSGHVALVSQHLCTVLHGYSPP</sequence>
<accession>A0A6H5FZ74</accession>
<dbReference type="Proteomes" id="UP000479000">
    <property type="component" value="Unassembled WGS sequence"/>
</dbReference>
<keyword evidence="3" id="KW-1185">Reference proteome</keyword>
<dbReference type="EMBL" id="CADCXU010003109">
    <property type="protein sequence ID" value="CAA9995142.1"/>
    <property type="molecule type" value="Genomic_DNA"/>
</dbReference>
<feature type="region of interest" description="Disordered" evidence="1">
    <location>
        <begin position="31"/>
        <end position="80"/>
    </location>
</feature>